<keyword evidence="2" id="KW-1185">Reference proteome</keyword>
<dbReference type="Proteomes" id="UP001159405">
    <property type="component" value="Unassembled WGS sequence"/>
</dbReference>
<comment type="caution">
    <text evidence="1">The sequence shown here is derived from an EMBL/GenBank/DDBJ whole genome shotgun (WGS) entry which is preliminary data.</text>
</comment>
<evidence type="ECO:0000313" key="2">
    <source>
        <dbReference type="Proteomes" id="UP001159405"/>
    </source>
</evidence>
<dbReference type="EMBL" id="CALNXK010000097">
    <property type="protein sequence ID" value="CAH3153997.1"/>
    <property type="molecule type" value="Genomic_DNA"/>
</dbReference>
<proteinExistence type="predicted"/>
<accession>A0ABN8PZ96</accession>
<gene>
    <name evidence="1" type="ORF">PLOB_00049838</name>
</gene>
<reference evidence="1 2" key="1">
    <citation type="submission" date="2022-05" db="EMBL/GenBank/DDBJ databases">
        <authorList>
            <consortium name="Genoscope - CEA"/>
            <person name="William W."/>
        </authorList>
    </citation>
    <scope>NUCLEOTIDE SEQUENCE [LARGE SCALE GENOMIC DNA]</scope>
</reference>
<name>A0ABN8PZ96_9CNID</name>
<sequence length="127" mass="14867">MEQQQNRATAFKFYEVYSWKRGKERRAKNFVCGDSTPSTFVQRKLDCGTMYKSDAWRIYLECFASLGQDMNVLPCGLVVNVTNRWLGCSKLLFPNKLVLESPNARMIKETVTSWMWHRPIKIFTSKL</sequence>
<organism evidence="1 2">
    <name type="scientific">Porites lobata</name>
    <dbReference type="NCBI Taxonomy" id="104759"/>
    <lineage>
        <taxon>Eukaryota</taxon>
        <taxon>Metazoa</taxon>
        <taxon>Cnidaria</taxon>
        <taxon>Anthozoa</taxon>
        <taxon>Hexacorallia</taxon>
        <taxon>Scleractinia</taxon>
        <taxon>Fungiina</taxon>
        <taxon>Poritidae</taxon>
        <taxon>Porites</taxon>
    </lineage>
</organism>
<protein>
    <submittedName>
        <fullName evidence="1">Uncharacterized protein</fullName>
    </submittedName>
</protein>
<evidence type="ECO:0000313" key="1">
    <source>
        <dbReference type="EMBL" id="CAH3153997.1"/>
    </source>
</evidence>